<evidence type="ECO:0000313" key="2">
    <source>
        <dbReference type="Proteomes" id="UP000031532"/>
    </source>
</evidence>
<dbReference type="RefSeq" id="WP_015153215.1">
    <property type="nucleotide sequence ID" value="NZ_JTJC03000001.1"/>
</dbReference>
<dbReference type="Proteomes" id="UP000031532">
    <property type="component" value="Unassembled WGS sequence"/>
</dbReference>
<sequence>MSDSLKPNSNDRSLQRAFTNRIVDEYFDHTESWLRAILRMSVFSLTYIDGHSAMLIECPNQAVARRLSRKTAPLQQVVSYISSSYPYSHRVLICYQEAERSSWRCFDTNTNTWKSWESLQTPTATSDQ</sequence>
<evidence type="ECO:0000313" key="1">
    <source>
        <dbReference type="EMBL" id="NHC34256.1"/>
    </source>
</evidence>
<organism evidence="1 2">
    <name type="scientific">Scytonema millei VB511283</name>
    <dbReference type="NCBI Taxonomy" id="1245923"/>
    <lineage>
        <taxon>Bacteria</taxon>
        <taxon>Bacillati</taxon>
        <taxon>Cyanobacteriota</taxon>
        <taxon>Cyanophyceae</taxon>
        <taxon>Nostocales</taxon>
        <taxon>Scytonemataceae</taxon>
        <taxon>Scytonema</taxon>
    </lineage>
</organism>
<comment type="caution">
    <text evidence="1">The sequence shown here is derived from an EMBL/GenBank/DDBJ whole genome shotgun (WGS) entry which is preliminary data.</text>
</comment>
<dbReference type="OrthoDB" id="423910at2"/>
<gene>
    <name evidence="1" type="ORF">QH73_0006220</name>
</gene>
<dbReference type="EMBL" id="JTJC03000001">
    <property type="protein sequence ID" value="NHC34256.1"/>
    <property type="molecule type" value="Genomic_DNA"/>
</dbReference>
<name>A0A9X5E2Z3_9CYAN</name>
<accession>A0A9X5E2Z3</accession>
<keyword evidence="2" id="KW-1185">Reference proteome</keyword>
<reference evidence="1 2" key="1">
    <citation type="journal article" date="2015" name="Genome Announc.">
        <title>Draft Genome Sequence of the Terrestrial Cyanobacterium Scytonema millei VB511283, Isolated from Eastern India.</title>
        <authorList>
            <person name="Sen D."/>
            <person name="Chandrababunaidu M.M."/>
            <person name="Singh D."/>
            <person name="Sanghi N."/>
            <person name="Ghorai A."/>
            <person name="Mishra G.P."/>
            <person name="Madduluri M."/>
            <person name="Adhikary S.P."/>
            <person name="Tripathy S."/>
        </authorList>
    </citation>
    <scope>NUCLEOTIDE SEQUENCE [LARGE SCALE GENOMIC DNA]</scope>
    <source>
        <strain evidence="1 2">VB511283</strain>
    </source>
</reference>
<proteinExistence type="predicted"/>
<dbReference type="AlphaFoldDB" id="A0A9X5E2Z3"/>
<protein>
    <submittedName>
        <fullName evidence="1">Uncharacterized protein</fullName>
    </submittedName>
</protein>